<dbReference type="AlphaFoldDB" id="A0A1S7U5M8"/>
<sequence>MRHELGAVEDRPLLVLSGLLETASTEAKMSAVFENRRFGIYAYAKFI</sequence>
<evidence type="ECO:0000313" key="1">
    <source>
        <dbReference type="EMBL" id="CVI62052.1"/>
    </source>
</evidence>
<organism evidence="1 2">
    <name type="scientific">Agrobacterium deltaense NCPPB 1641</name>
    <dbReference type="NCBI Taxonomy" id="1183425"/>
    <lineage>
        <taxon>Bacteria</taxon>
        <taxon>Pseudomonadati</taxon>
        <taxon>Pseudomonadota</taxon>
        <taxon>Alphaproteobacteria</taxon>
        <taxon>Hyphomicrobiales</taxon>
        <taxon>Rhizobiaceae</taxon>
        <taxon>Rhizobium/Agrobacterium group</taxon>
        <taxon>Agrobacterium</taxon>
    </lineage>
</organism>
<comment type="caution">
    <text evidence="1">The sequence shown here is derived from an EMBL/GenBank/DDBJ whole genome shotgun (WGS) entry which is preliminary data.</text>
</comment>
<gene>
    <name evidence="1" type="ORF">AGR7A_Lc50008</name>
</gene>
<protein>
    <submittedName>
        <fullName evidence="1">Uncharacterized protein</fullName>
    </submittedName>
</protein>
<name>A0A1S7U5M8_9HYPH</name>
<proteinExistence type="predicted"/>
<dbReference type="Proteomes" id="UP000192140">
    <property type="component" value="Unassembled WGS sequence"/>
</dbReference>
<accession>A0A1S7U5M8</accession>
<evidence type="ECO:0000313" key="2">
    <source>
        <dbReference type="Proteomes" id="UP000192140"/>
    </source>
</evidence>
<keyword evidence="2" id="KW-1185">Reference proteome</keyword>
<reference evidence="1" key="1">
    <citation type="submission" date="2016-01" db="EMBL/GenBank/DDBJ databases">
        <authorList>
            <person name="Regsiter A."/>
            <person name="william w."/>
        </authorList>
    </citation>
    <scope>NUCLEOTIDE SEQUENCE</scope>
    <source>
        <strain evidence="1">NCPPB 1641</strain>
    </source>
</reference>
<dbReference type="EMBL" id="FCNP01000043">
    <property type="protein sequence ID" value="CVI62052.1"/>
    <property type="molecule type" value="Genomic_DNA"/>
</dbReference>